<dbReference type="InterPro" id="IPR045863">
    <property type="entry name" value="CorA_TM1_TM2"/>
</dbReference>
<dbReference type="RefSeq" id="WP_034420782.1">
    <property type="nucleotide sequence ID" value="NZ_CP045798.1"/>
</dbReference>
<evidence type="ECO:0000256" key="3">
    <source>
        <dbReference type="ARBA" id="ARBA00022448"/>
    </source>
</evidence>
<organism evidence="13 14">
    <name type="scientific">Thermanaerosceptrum fracticalcis</name>
    <dbReference type="NCBI Taxonomy" id="1712410"/>
    <lineage>
        <taxon>Bacteria</taxon>
        <taxon>Bacillati</taxon>
        <taxon>Bacillota</taxon>
        <taxon>Clostridia</taxon>
        <taxon>Eubacteriales</taxon>
        <taxon>Peptococcaceae</taxon>
        <taxon>Thermanaerosceptrum</taxon>
    </lineage>
</organism>
<dbReference type="FunFam" id="1.20.58.340:FF:000004">
    <property type="entry name" value="Magnesium transport protein CorA"/>
    <property type="match status" value="1"/>
</dbReference>
<keyword evidence="7 12" id="KW-1133">Transmembrane helix</keyword>
<keyword evidence="8 12" id="KW-0406">Ion transport</keyword>
<protein>
    <recommendedName>
        <fullName evidence="12">Magnesium transport protein CorA</fullName>
    </recommendedName>
</protein>
<evidence type="ECO:0000256" key="2">
    <source>
        <dbReference type="ARBA" id="ARBA00009765"/>
    </source>
</evidence>
<dbReference type="SUPFAM" id="SSF143865">
    <property type="entry name" value="CorA soluble domain-like"/>
    <property type="match status" value="1"/>
</dbReference>
<dbReference type="EMBL" id="CP045798">
    <property type="protein sequence ID" value="QNB48124.1"/>
    <property type="molecule type" value="Genomic_DNA"/>
</dbReference>
<dbReference type="AlphaFoldDB" id="A0A7G6E7S0"/>
<evidence type="ECO:0000256" key="12">
    <source>
        <dbReference type="RuleBase" id="RU362010"/>
    </source>
</evidence>
<dbReference type="GO" id="GO:0050897">
    <property type="term" value="F:cobalt ion binding"/>
    <property type="evidence" value="ECO:0007669"/>
    <property type="project" value="TreeGrafter"/>
</dbReference>
<sequence>MIRALGIGRDKNVYFTESLEQIRQVQEKHQVLLWLDVLDPTPEDLEFLGSTFGFAEICLKDCGEYTKNPKLDEYDDYLFIVTHVLHEAKELMFPEMDIFLSHNYLVTVHYYHVDELEQYWHRLLQRLYDGPMRTDFLLYHVITAVADSFHKVVEEIAAQIEDLEEDIIVGNLDNILPQITTLRRRLIYFRRQLSSEVAMLEKLTQPDIEFFTEESRAYLRDAMERFQRVLHFVDVNRELIAALFETYLSVISLRMTETSAEQNRIMQRLTVITAVFMPLTLLAGIYGMNFEFMPELDWKYGYFAVLLVMLLLGLGLYRHFKKRGWLD</sequence>
<comment type="function">
    <text evidence="11">Mediates influx of magnesium ions. Alternates between open and closed states. Activated by low cytoplasmic Mg(2+) levels. Inactive when cytoplasmic Mg(2+) levels are high.</text>
</comment>
<keyword evidence="5 12" id="KW-0812">Transmembrane</keyword>
<dbReference type="PANTHER" id="PTHR46494">
    <property type="entry name" value="CORA FAMILY METAL ION TRANSPORTER (EUROFUNG)"/>
    <property type="match status" value="1"/>
</dbReference>
<evidence type="ECO:0000256" key="11">
    <source>
        <dbReference type="ARBA" id="ARBA00045497"/>
    </source>
</evidence>
<keyword evidence="3 12" id="KW-0813">Transport</keyword>
<comment type="catalytic activity">
    <reaction evidence="10">
        <text>Mg(2+)(in) = Mg(2+)(out)</text>
        <dbReference type="Rhea" id="RHEA:29827"/>
        <dbReference type="ChEBI" id="CHEBI:18420"/>
    </reaction>
</comment>
<name>A0A7G6E7S0_THEFR</name>
<dbReference type="GO" id="GO:0000287">
    <property type="term" value="F:magnesium ion binding"/>
    <property type="evidence" value="ECO:0007669"/>
    <property type="project" value="TreeGrafter"/>
</dbReference>
<evidence type="ECO:0000313" key="14">
    <source>
        <dbReference type="Proteomes" id="UP000515847"/>
    </source>
</evidence>
<feature type="transmembrane region" description="Helical" evidence="12">
    <location>
        <begin position="269"/>
        <end position="288"/>
    </location>
</feature>
<feature type="transmembrane region" description="Helical" evidence="12">
    <location>
        <begin position="300"/>
        <end position="317"/>
    </location>
</feature>
<dbReference type="InterPro" id="IPR004488">
    <property type="entry name" value="Mg/Co-transport_prot_CorA"/>
</dbReference>
<evidence type="ECO:0000313" key="13">
    <source>
        <dbReference type="EMBL" id="QNB48124.1"/>
    </source>
</evidence>
<dbReference type="PANTHER" id="PTHR46494:SF1">
    <property type="entry name" value="CORA FAMILY METAL ION TRANSPORTER (EUROFUNG)"/>
    <property type="match status" value="1"/>
</dbReference>
<evidence type="ECO:0000256" key="9">
    <source>
        <dbReference type="ARBA" id="ARBA00023136"/>
    </source>
</evidence>
<dbReference type="GO" id="GO:0015095">
    <property type="term" value="F:magnesium ion transmembrane transporter activity"/>
    <property type="evidence" value="ECO:0007669"/>
    <property type="project" value="UniProtKB-UniRule"/>
</dbReference>
<accession>A0A7G6E7S0</accession>
<keyword evidence="6 12" id="KW-0460">Magnesium</keyword>
<dbReference type="KEGG" id="tfr:BR63_18740"/>
<comment type="subcellular location">
    <subcellularLocation>
        <location evidence="1">Cell membrane</location>
        <topology evidence="1">Multi-pass membrane protein</topology>
    </subcellularLocation>
    <subcellularLocation>
        <location evidence="12">Membrane</location>
        <topology evidence="12">Multi-pass membrane protein</topology>
    </subcellularLocation>
</comment>
<dbReference type="NCBIfam" id="TIGR00383">
    <property type="entry name" value="corA"/>
    <property type="match status" value="1"/>
</dbReference>
<evidence type="ECO:0000256" key="10">
    <source>
        <dbReference type="ARBA" id="ARBA00034269"/>
    </source>
</evidence>
<evidence type="ECO:0000256" key="4">
    <source>
        <dbReference type="ARBA" id="ARBA00022475"/>
    </source>
</evidence>
<evidence type="ECO:0000256" key="7">
    <source>
        <dbReference type="ARBA" id="ARBA00022989"/>
    </source>
</evidence>
<dbReference type="InterPro" id="IPR002523">
    <property type="entry name" value="MgTranspt_CorA/ZnTranspt_ZntB"/>
</dbReference>
<keyword evidence="9 12" id="KW-0472">Membrane</keyword>
<evidence type="ECO:0000256" key="6">
    <source>
        <dbReference type="ARBA" id="ARBA00022842"/>
    </source>
</evidence>
<gene>
    <name evidence="12 13" type="primary">corA</name>
    <name evidence="13" type="ORF">BR63_18740</name>
</gene>
<dbReference type="SUPFAM" id="SSF144083">
    <property type="entry name" value="Magnesium transport protein CorA, transmembrane region"/>
    <property type="match status" value="1"/>
</dbReference>
<keyword evidence="4 12" id="KW-1003">Cell membrane</keyword>
<dbReference type="Pfam" id="PF01544">
    <property type="entry name" value="CorA"/>
    <property type="match status" value="1"/>
</dbReference>
<dbReference type="CDD" id="cd12822">
    <property type="entry name" value="TmCorA-like"/>
    <property type="match status" value="1"/>
</dbReference>
<reference evidence="13 14" key="1">
    <citation type="journal article" date="2019" name="Front. Microbiol.">
        <title>Thermoanaerosceptrum fracticalcis gen. nov. sp. nov., a Novel Fumarate-Fermenting Microorganism From a Deep Fractured Carbonate Aquifer of the US Great Basin.</title>
        <authorList>
            <person name="Hamilton-Brehm S.D."/>
            <person name="Stewart L.E."/>
            <person name="Zavarin M."/>
            <person name="Caldwell M."/>
            <person name="Lawson P.A."/>
            <person name="Onstott T.C."/>
            <person name="Grzymski J."/>
            <person name="Neveux I."/>
            <person name="Lollar B.S."/>
            <person name="Russell C.E."/>
            <person name="Moser D.P."/>
        </authorList>
    </citation>
    <scope>NUCLEOTIDE SEQUENCE [LARGE SCALE GENOMIC DNA]</scope>
    <source>
        <strain evidence="13 14">DRI-13</strain>
    </source>
</reference>
<dbReference type="GO" id="GO:0005886">
    <property type="term" value="C:plasma membrane"/>
    <property type="evidence" value="ECO:0007669"/>
    <property type="project" value="UniProtKB-SubCell"/>
</dbReference>
<dbReference type="GO" id="GO:0015087">
    <property type="term" value="F:cobalt ion transmembrane transporter activity"/>
    <property type="evidence" value="ECO:0007669"/>
    <property type="project" value="UniProtKB-UniRule"/>
</dbReference>
<evidence type="ECO:0000256" key="1">
    <source>
        <dbReference type="ARBA" id="ARBA00004651"/>
    </source>
</evidence>
<dbReference type="OrthoDB" id="9803416at2"/>
<evidence type="ECO:0000256" key="8">
    <source>
        <dbReference type="ARBA" id="ARBA00023065"/>
    </source>
</evidence>
<dbReference type="Gene3D" id="3.30.460.20">
    <property type="entry name" value="CorA soluble domain-like"/>
    <property type="match status" value="1"/>
</dbReference>
<dbReference type="Proteomes" id="UP000515847">
    <property type="component" value="Chromosome"/>
</dbReference>
<dbReference type="Gene3D" id="1.20.58.340">
    <property type="entry name" value="Magnesium transport protein CorA, transmembrane region"/>
    <property type="match status" value="2"/>
</dbReference>
<proteinExistence type="inferred from homology"/>
<dbReference type="InterPro" id="IPR045861">
    <property type="entry name" value="CorA_cytoplasmic_dom"/>
</dbReference>
<evidence type="ECO:0000256" key="5">
    <source>
        <dbReference type="ARBA" id="ARBA00022692"/>
    </source>
</evidence>
<keyword evidence="14" id="KW-1185">Reference proteome</keyword>
<comment type="similarity">
    <text evidence="2 12">Belongs to the CorA metal ion transporter (MIT) (TC 1.A.35) family.</text>
</comment>